<protein>
    <submittedName>
        <fullName evidence="1">Uncharacterized protein</fullName>
    </submittedName>
</protein>
<evidence type="ECO:0000313" key="1">
    <source>
        <dbReference type="EMBL" id="KEQ22234.1"/>
    </source>
</evidence>
<reference evidence="1 2" key="1">
    <citation type="submission" date="2014-06" db="EMBL/GenBank/DDBJ databases">
        <title>Draft genome sequence of Paenibacillus sp. MSt1.</title>
        <authorList>
            <person name="Aw Y.K."/>
            <person name="Ong K.S."/>
            <person name="Gan H.M."/>
            <person name="Lee S.M."/>
        </authorList>
    </citation>
    <scope>NUCLEOTIDE SEQUENCE [LARGE SCALE GENOMIC DNA]</scope>
    <source>
        <strain evidence="1 2">MSt1</strain>
    </source>
</reference>
<proteinExistence type="predicted"/>
<dbReference type="EMBL" id="JNVM01000041">
    <property type="protein sequence ID" value="KEQ22234.1"/>
    <property type="molecule type" value="Genomic_DNA"/>
</dbReference>
<gene>
    <name evidence="1" type="ORF">ET33_27025</name>
</gene>
<dbReference type="Proteomes" id="UP000028123">
    <property type="component" value="Unassembled WGS sequence"/>
</dbReference>
<organism evidence="1 2">
    <name type="scientific">Paenibacillus tyrfis</name>
    <dbReference type="NCBI Taxonomy" id="1501230"/>
    <lineage>
        <taxon>Bacteria</taxon>
        <taxon>Bacillati</taxon>
        <taxon>Bacillota</taxon>
        <taxon>Bacilli</taxon>
        <taxon>Bacillales</taxon>
        <taxon>Paenibacillaceae</taxon>
        <taxon>Paenibacillus</taxon>
    </lineage>
</organism>
<sequence length="77" mass="8465">MVRRFLIFASKAGLVRAIASLEGLFLLGISNPIYHSTFATNFSSVGVAKEIAVPNVRPFPFDRSDGHSFRSLVENHS</sequence>
<evidence type="ECO:0000313" key="2">
    <source>
        <dbReference type="Proteomes" id="UP000028123"/>
    </source>
</evidence>
<keyword evidence="2" id="KW-1185">Reference proteome</keyword>
<name>A0A081NUW1_9BACL</name>
<accession>A0A081NUW1</accession>
<comment type="caution">
    <text evidence="1">The sequence shown here is derived from an EMBL/GenBank/DDBJ whole genome shotgun (WGS) entry which is preliminary data.</text>
</comment>
<dbReference type="AlphaFoldDB" id="A0A081NUW1"/>